<dbReference type="PRINTS" id="PR01021">
    <property type="entry name" value="OMPADOMAIN"/>
</dbReference>
<evidence type="ECO:0000313" key="9">
    <source>
        <dbReference type="Proteomes" id="UP000030185"/>
    </source>
</evidence>
<feature type="domain" description="OmpA-like" evidence="7">
    <location>
        <begin position="194"/>
        <end position="310"/>
    </location>
</feature>
<evidence type="ECO:0000256" key="5">
    <source>
        <dbReference type="PROSITE-ProRule" id="PRU00473"/>
    </source>
</evidence>
<dbReference type="SUPFAM" id="SSF103647">
    <property type="entry name" value="TSP type-3 repeat"/>
    <property type="match status" value="2"/>
</dbReference>
<dbReference type="SUPFAM" id="SSF103088">
    <property type="entry name" value="OmpA-like"/>
    <property type="match status" value="1"/>
</dbReference>
<dbReference type="Pfam" id="PF02412">
    <property type="entry name" value="TSP_3"/>
    <property type="match status" value="5"/>
</dbReference>
<feature type="compositionally biased region" description="Basic and acidic residues" evidence="6">
    <location>
        <begin position="41"/>
        <end position="62"/>
    </location>
</feature>
<dbReference type="Proteomes" id="UP000030185">
    <property type="component" value="Unassembled WGS sequence"/>
</dbReference>
<comment type="subcellular location">
    <subcellularLocation>
        <location evidence="1">Cell outer membrane</location>
    </subcellularLocation>
</comment>
<evidence type="ECO:0000256" key="6">
    <source>
        <dbReference type="SAM" id="MobiDB-lite"/>
    </source>
</evidence>
<dbReference type="PANTHER" id="PTHR30329">
    <property type="entry name" value="STATOR ELEMENT OF FLAGELLAR MOTOR COMPLEX"/>
    <property type="match status" value="1"/>
</dbReference>
<protein>
    <submittedName>
        <fullName evidence="8">Outer membrane protein</fullName>
    </submittedName>
</protein>
<name>A0A098LJH8_9BACT</name>
<sequence>MFILSFIGEKAFAQNPAQTKKKAKAAKKGRNKKQEPYQIVWKDKDSDGDGVPDGRDKCIHTPKGEPVTTFGCPYDVDFDGVYDYEDQCKNEAGPKENKGCPWGDRDKDGIMDNKDECPDAPGIAQFRGCPDTDGDGIQDKEDQCPKERGTIAYKGCPPPFVDTDGDGVGDYDDLCMRTPGVKSNKGCPEIKPEEKKALEEAFKNLLFETNSDVIISSSYNSLNKLASVMVNNPRSKLHLEGHTDNVGDDNSNMDLSKRRSESVKRYLGTKGVNASRITTAGFGETKPVDTNDTDAGRQANRRVEMNIMYE</sequence>
<organism evidence="8 9">
    <name type="scientific">Sporocytophaga myxococcoides</name>
    <dbReference type="NCBI Taxonomy" id="153721"/>
    <lineage>
        <taxon>Bacteria</taxon>
        <taxon>Pseudomonadati</taxon>
        <taxon>Bacteroidota</taxon>
        <taxon>Cytophagia</taxon>
        <taxon>Cytophagales</taxon>
        <taxon>Cytophagaceae</taxon>
        <taxon>Sporocytophaga</taxon>
    </lineage>
</organism>
<dbReference type="EMBL" id="BBLT01000008">
    <property type="protein sequence ID" value="GAL86567.1"/>
    <property type="molecule type" value="Genomic_DNA"/>
</dbReference>
<feature type="compositionally biased region" description="Basic residues" evidence="6">
    <location>
        <begin position="19"/>
        <end position="31"/>
    </location>
</feature>
<dbReference type="PROSITE" id="PS51123">
    <property type="entry name" value="OMPA_2"/>
    <property type="match status" value="1"/>
</dbReference>
<evidence type="ECO:0000256" key="1">
    <source>
        <dbReference type="ARBA" id="ARBA00004442"/>
    </source>
</evidence>
<dbReference type="Gene3D" id="4.10.1080.10">
    <property type="entry name" value="TSP type-3 repeat"/>
    <property type="match status" value="1"/>
</dbReference>
<reference evidence="8 9" key="1">
    <citation type="submission" date="2014-09" db="EMBL/GenBank/DDBJ databases">
        <title>Sporocytophaga myxococcoides PG-01 genome sequencing.</title>
        <authorList>
            <person name="Liu L."/>
            <person name="Gao P.J."/>
            <person name="Chen G.J."/>
            <person name="Wang L.S."/>
        </authorList>
    </citation>
    <scope>NUCLEOTIDE SEQUENCE [LARGE SCALE GENOMIC DNA]</scope>
    <source>
        <strain evidence="8 9">PG-01</strain>
    </source>
</reference>
<gene>
    <name evidence="8" type="ORF">MYP_3797</name>
</gene>
<keyword evidence="3 5" id="KW-0472">Membrane</keyword>
<feature type="region of interest" description="Disordered" evidence="6">
    <location>
        <begin position="239"/>
        <end position="259"/>
    </location>
</feature>
<accession>A0A098LJH8</accession>
<dbReference type="eggNOG" id="COG2885">
    <property type="taxonomic scope" value="Bacteria"/>
</dbReference>
<keyword evidence="2" id="KW-0732">Signal</keyword>
<evidence type="ECO:0000256" key="3">
    <source>
        <dbReference type="ARBA" id="ARBA00023136"/>
    </source>
</evidence>
<dbReference type="GO" id="GO:0007155">
    <property type="term" value="P:cell adhesion"/>
    <property type="evidence" value="ECO:0007669"/>
    <property type="project" value="InterPro"/>
</dbReference>
<dbReference type="Pfam" id="PF00691">
    <property type="entry name" value="OmpA"/>
    <property type="match status" value="1"/>
</dbReference>
<keyword evidence="4" id="KW-0998">Cell outer membrane</keyword>
<dbReference type="InterPro" id="IPR036737">
    <property type="entry name" value="OmpA-like_sf"/>
</dbReference>
<evidence type="ECO:0000256" key="2">
    <source>
        <dbReference type="ARBA" id="ARBA00022729"/>
    </source>
</evidence>
<evidence type="ECO:0000259" key="7">
    <source>
        <dbReference type="PROSITE" id="PS51123"/>
    </source>
</evidence>
<dbReference type="InterPro" id="IPR006664">
    <property type="entry name" value="OMP_bac"/>
</dbReference>
<dbReference type="GO" id="GO:0005509">
    <property type="term" value="F:calcium ion binding"/>
    <property type="evidence" value="ECO:0007669"/>
    <property type="project" value="InterPro"/>
</dbReference>
<dbReference type="GO" id="GO:0009279">
    <property type="term" value="C:cell outer membrane"/>
    <property type="evidence" value="ECO:0007669"/>
    <property type="project" value="UniProtKB-SubCell"/>
</dbReference>
<dbReference type="InterPro" id="IPR006665">
    <property type="entry name" value="OmpA-like"/>
</dbReference>
<evidence type="ECO:0000256" key="4">
    <source>
        <dbReference type="ARBA" id="ARBA00023237"/>
    </source>
</evidence>
<dbReference type="PANTHER" id="PTHR30329:SF21">
    <property type="entry name" value="LIPOPROTEIN YIAD-RELATED"/>
    <property type="match status" value="1"/>
</dbReference>
<keyword evidence="9" id="KW-1185">Reference proteome</keyword>
<dbReference type="STRING" id="153721.MYP_3797"/>
<dbReference type="InterPro" id="IPR028974">
    <property type="entry name" value="TSP_type-3_rpt"/>
</dbReference>
<dbReference type="CDD" id="cd07185">
    <property type="entry name" value="OmpA_C-like"/>
    <property type="match status" value="1"/>
</dbReference>
<dbReference type="InterPro" id="IPR003367">
    <property type="entry name" value="Thrombospondin_3-like_rpt"/>
</dbReference>
<feature type="region of interest" description="Disordered" evidence="6">
    <location>
        <begin position="15"/>
        <end position="62"/>
    </location>
</feature>
<comment type="caution">
    <text evidence="8">The sequence shown here is derived from an EMBL/GenBank/DDBJ whole genome shotgun (WGS) entry which is preliminary data.</text>
</comment>
<proteinExistence type="predicted"/>
<evidence type="ECO:0000313" key="8">
    <source>
        <dbReference type="EMBL" id="GAL86567.1"/>
    </source>
</evidence>
<dbReference type="AlphaFoldDB" id="A0A098LJH8"/>
<dbReference type="InterPro" id="IPR050330">
    <property type="entry name" value="Bact_OuterMem_StrucFunc"/>
</dbReference>
<dbReference type="Gene3D" id="3.30.1330.60">
    <property type="entry name" value="OmpA-like domain"/>
    <property type="match status" value="1"/>
</dbReference>